<accession>A0ABY0QH72</accession>
<feature type="transmembrane region" description="Helical" evidence="1">
    <location>
        <begin position="12"/>
        <end position="29"/>
    </location>
</feature>
<evidence type="ECO:0000313" key="3">
    <source>
        <dbReference type="Proteomes" id="UP000198803"/>
    </source>
</evidence>
<protein>
    <submittedName>
        <fullName evidence="2">Uncharacterized protein</fullName>
    </submittedName>
</protein>
<reference evidence="2 3" key="1">
    <citation type="submission" date="2016-10" db="EMBL/GenBank/DDBJ databases">
        <authorList>
            <person name="Varghese N."/>
            <person name="Submissions S."/>
        </authorList>
    </citation>
    <scope>NUCLEOTIDE SEQUENCE [LARGE SCALE GENOMIC DNA]</scope>
    <source>
        <strain evidence="2 3">GAS524</strain>
    </source>
</reference>
<name>A0ABY0QH72_9BRAD</name>
<keyword evidence="1" id="KW-0472">Membrane</keyword>
<keyword evidence="1" id="KW-0812">Transmembrane</keyword>
<evidence type="ECO:0000313" key="2">
    <source>
        <dbReference type="EMBL" id="SDK41562.1"/>
    </source>
</evidence>
<keyword evidence="1" id="KW-1133">Transmembrane helix</keyword>
<sequence length="30" mass="3447">MRGLKTFDRLIILAPLLFVILTCLMAHLFS</sequence>
<dbReference type="Proteomes" id="UP000198803">
    <property type="component" value="Chromosome I"/>
</dbReference>
<keyword evidence="3" id="KW-1185">Reference proteome</keyword>
<gene>
    <name evidence="2" type="ORF">SAMN05444163_8058</name>
</gene>
<proteinExistence type="predicted"/>
<organism evidence="2 3">
    <name type="scientific">Bradyrhizobium ottawaense</name>
    <dbReference type="NCBI Taxonomy" id="931866"/>
    <lineage>
        <taxon>Bacteria</taxon>
        <taxon>Pseudomonadati</taxon>
        <taxon>Pseudomonadota</taxon>
        <taxon>Alphaproteobacteria</taxon>
        <taxon>Hyphomicrobiales</taxon>
        <taxon>Nitrobacteraceae</taxon>
        <taxon>Bradyrhizobium</taxon>
    </lineage>
</organism>
<evidence type="ECO:0000256" key="1">
    <source>
        <dbReference type="SAM" id="Phobius"/>
    </source>
</evidence>
<dbReference type="EMBL" id="LT629693">
    <property type="protein sequence ID" value="SDK41562.1"/>
    <property type="molecule type" value="Genomic_DNA"/>
</dbReference>